<dbReference type="PROSITE" id="PS50828">
    <property type="entry name" value="SMR"/>
    <property type="match status" value="1"/>
</dbReference>
<reference evidence="4" key="1">
    <citation type="journal article" date="2019" name="Int. J. Syst. Evol. Microbiol.">
        <title>The Global Catalogue of Microorganisms (GCM) 10K type strain sequencing project: providing services to taxonomists for standard genome sequencing and annotation.</title>
        <authorList>
            <consortium name="The Broad Institute Genomics Platform"/>
            <consortium name="The Broad Institute Genome Sequencing Center for Infectious Disease"/>
            <person name="Wu L."/>
            <person name="Ma J."/>
        </authorList>
    </citation>
    <scope>NUCLEOTIDE SEQUENCE [LARGE SCALE GENOMIC DNA]</scope>
    <source>
        <strain evidence="4">ICMP 19515</strain>
    </source>
</reference>
<evidence type="ECO:0000259" key="2">
    <source>
        <dbReference type="PROSITE" id="PS50828"/>
    </source>
</evidence>
<evidence type="ECO:0000313" key="4">
    <source>
        <dbReference type="Proteomes" id="UP001595648"/>
    </source>
</evidence>
<dbReference type="Pfam" id="PF01713">
    <property type="entry name" value="Smr"/>
    <property type="match status" value="1"/>
</dbReference>
<protein>
    <submittedName>
        <fullName evidence="3">Smr/MutS family protein</fullName>
    </submittedName>
</protein>
<sequence length="184" mass="19987">MTRRPDRLNEAKLSEDDRVLWNLVARTAKPLKGRIAIDVPEIAAEARPSQSQPALATTNTAGTAKPKAQHVTHRLDEPTLDKLSKGRLPIEGRVDLHGMTQDEAYSLLFSFLHRAHAGGIRYVLVITGKGSSSGGDGVLRRAVPAWLSTPAFRPLVSSHDHAARNHGGSGALYIRLRRTVRPGA</sequence>
<dbReference type="SMART" id="SM00463">
    <property type="entry name" value="SMR"/>
    <property type="match status" value="1"/>
</dbReference>
<gene>
    <name evidence="3" type="ORF">ACFOJ9_33200</name>
</gene>
<dbReference type="PANTHER" id="PTHR35562">
    <property type="entry name" value="DNA ENDONUCLEASE SMRA-RELATED"/>
    <property type="match status" value="1"/>
</dbReference>
<evidence type="ECO:0000256" key="1">
    <source>
        <dbReference type="SAM" id="MobiDB-lite"/>
    </source>
</evidence>
<dbReference type="InterPro" id="IPR002625">
    <property type="entry name" value="Smr_dom"/>
</dbReference>
<feature type="compositionally biased region" description="Polar residues" evidence="1">
    <location>
        <begin position="48"/>
        <end position="62"/>
    </location>
</feature>
<feature type="domain" description="Smr" evidence="2">
    <location>
        <begin position="94"/>
        <end position="177"/>
    </location>
</feature>
<dbReference type="InterPro" id="IPR036063">
    <property type="entry name" value="Smr_dom_sf"/>
</dbReference>
<dbReference type="EMBL" id="JBHRVD010000001">
    <property type="protein sequence ID" value="MFC3326579.1"/>
    <property type="molecule type" value="Genomic_DNA"/>
</dbReference>
<accession>A0ABV7MZS9</accession>
<dbReference type="PANTHER" id="PTHR35562:SF2">
    <property type="entry name" value="DNA ENDONUCLEASE SMRA-RELATED"/>
    <property type="match status" value="1"/>
</dbReference>
<dbReference type="SUPFAM" id="SSF160443">
    <property type="entry name" value="SMR domain-like"/>
    <property type="match status" value="1"/>
</dbReference>
<comment type="caution">
    <text evidence="3">The sequence shown here is derived from an EMBL/GenBank/DDBJ whole genome shotgun (WGS) entry which is preliminary data.</text>
</comment>
<keyword evidence="4" id="KW-1185">Reference proteome</keyword>
<name>A0ABV7MZS9_9HYPH</name>
<feature type="region of interest" description="Disordered" evidence="1">
    <location>
        <begin position="46"/>
        <end position="69"/>
    </location>
</feature>
<organism evidence="3 4">
    <name type="scientific">Mesorhizobium cantuariense</name>
    <dbReference type="NCBI Taxonomy" id="1300275"/>
    <lineage>
        <taxon>Bacteria</taxon>
        <taxon>Pseudomonadati</taxon>
        <taxon>Pseudomonadota</taxon>
        <taxon>Alphaproteobacteria</taxon>
        <taxon>Hyphomicrobiales</taxon>
        <taxon>Phyllobacteriaceae</taxon>
        <taxon>Mesorhizobium</taxon>
    </lineage>
</organism>
<dbReference type="Proteomes" id="UP001595648">
    <property type="component" value="Unassembled WGS sequence"/>
</dbReference>
<evidence type="ECO:0000313" key="3">
    <source>
        <dbReference type="EMBL" id="MFC3326579.1"/>
    </source>
</evidence>
<proteinExistence type="predicted"/>
<dbReference type="Gene3D" id="3.30.1370.110">
    <property type="match status" value="1"/>
</dbReference>
<dbReference type="RefSeq" id="WP_378985532.1">
    <property type="nucleotide sequence ID" value="NZ_JBHRVD010000001.1"/>
</dbReference>